<protein>
    <submittedName>
        <fullName evidence="5">60S ribosomal protein L7</fullName>
    </submittedName>
</protein>
<gene>
    <name evidence="5" type="ORF">J0S82_014515</name>
</gene>
<evidence type="ECO:0000256" key="2">
    <source>
        <dbReference type="ARBA" id="ARBA00022980"/>
    </source>
</evidence>
<dbReference type="GO" id="GO:0000463">
    <property type="term" value="P:maturation of LSU-rRNA from tricistronic rRNA transcript (SSU-rRNA, 5.8S rRNA, LSU-rRNA)"/>
    <property type="evidence" value="ECO:0007669"/>
    <property type="project" value="TreeGrafter"/>
</dbReference>
<keyword evidence="6" id="KW-1185">Reference proteome</keyword>
<dbReference type="PANTHER" id="PTHR11524">
    <property type="entry name" value="60S RIBOSOMAL PROTEIN L7"/>
    <property type="match status" value="1"/>
</dbReference>
<evidence type="ECO:0000256" key="3">
    <source>
        <dbReference type="ARBA" id="ARBA00023274"/>
    </source>
</evidence>
<dbReference type="GO" id="GO:0022625">
    <property type="term" value="C:cytosolic large ribosomal subunit"/>
    <property type="evidence" value="ECO:0007669"/>
    <property type="project" value="TreeGrafter"/>
</dbReference>
<evidence type="ECO:0000259" key="4">
    <source>
        <dbReference type="Pfam" id="PF00327"/>
    </source>
</evidence>
<dbReference type="InterPro" id="IPR016082">
    <property type="entry name" value="Ribosomal_uL30_ferredoxin-like"/>
</dbReference>
<name>A0A8J6DQ85_GALPY</name>
<keyword evidence="2 5" id="KW-0689">Ribosomal protein</keyword>
<proteinExistence type="inferred from homology"/>
<accession>A0A8J6DQ85</accession>
<dbReference type="GO" id="GO:0003723">
    <property type="term" value="F:RNA binding"/>
    <property type="evidence" value="ECO:0007669"/>
    <property type="project" value="TreeGrafter"/>
</dbReference>
<comment type="caution">
    <text evidence="5">The sequence shown here is derived from an EMBL/GenBank/DDBJ whole genome shotgun (WGS) entry which is preliminary data.</text>
</comment>
<dbReference type="Pfam" id="PF00327">
    <property type="entry name" value="Ribosomal_L30"/>
    <property type="match status" value="1"/>
</dbReference>
<dbReference type="AlphaFoldDB" id="A0A8J6DQ85"/>
<dbReference type="InterPro" id="IPR036919">
    <property type="entry name" value="Ribo_uL30_ferredoxin-like_sf"/>
</dbReference>
<reference evidence="5" key="1">
    <citation type="journal article" date="2021" name="Evol. Appl.">
        <title>The genome of the Pyrenean desman and the effects of bottlenecks and inbreeding on the genomic landscape of an endangered species.</title>
        <authorList>
            <person name="Escoda L."/>
            <person name="Castresana J."/>
        </authorList>
    </citation>
    <scope>NUCLEOTIDE SEQUENCE</scope>
    <source>
        <strain evidence="5">IBE-C5619</strain>
    </source>
</reference>
<dbReference type="InterPro" id="IPR039699">
    <property type="entry name" value="Ribosomal_uL30"/>
</dbReference>
<dbReference type="EMBL" id="JAGFMF010011671">
    <property type="protein sequence ID" value="KAG8516681.1"/>
    <property type="molecule type" value="Genomic_DNA"/>
</dbReference>
<dbReference type="Proteomes" id="UP000700334">
    <property type="component" value="Unassembled WGS sequence"/>
</dbReference>
<dbReference type="OrthoDB" id="28644at2759"/>
<feature type="non-terminal residue" evidence="5">
    <location>
        <position position="123"/>
    </location>
</feature>
<comment type="similarity">
    <text evidence="1">Belongs to the universal ribosomal protein uL30 family.</text>
</comment>
<feature type="domain" description="Large ribosomal subunit protein uL30-like ferredoxin-like fold" evidence="4">
    <location>
        <begin position="30"/>
        <end position="79"/>
    </location>
</feature>
<sequence>AEVKTENSMSRMQEKLAISTYLQNPGHKSFVIRIRDTDDMSTKVQKVSKFLHLHYIFNGPFAKISKASVNMLKIAQPYIAWGYLNLKSISVHSLGQYGIICSENLTHEIYTVVKCFKEANNFL</sequence>
<dbReference type="FunFam" id="3.30.1390.20:FF:000004">
    <property type="entry name" value="60S ribosomal protein L7"/>
    <property type="match status" value="1"/>
</dbReference>
<dbReference type="SUPFAM" id="SSF55129">
    <property type="entry name" value="Ribosomal protein L30p/L7e"/>
    <property type="match status" value="1"/>
</dbReference>
<evidence type="ECO:0000313" key="6">
    <source>
        <dbReference type="Proteomes" id="UP000700334"/>
    </source>
</evidence>
<evidence type="ECO:0000313" key="5">
    <source>
        <dbReference type="EMBL" id="KAG8516681.1"/>
    </source>
</evidence>
<dbReference type="Gene3D" id="3.30.1390.20">
    <property type="entry name" value="Ribosomal protein L30, ferredoxin-like fold domain"/>
    <property type="match status" value="1"/>
</dbReference>
<dbReference type="GO" id="GO:0003735">
    <property type="term" value="F:structural constituent of ribosome"/>
    <property type="evidence" value="ECO:0007669"/>
    <property type="project" value="TreeGrafter"/>
</dbReference>
<keyword evidence="3" id="KW-0687">Ribonucleoprotein</keyword>
<organism evidence="5 6">
    <name type="scientific">Galemys pyrenaicus</name>
    <name type="common">Iberian desman</name>
    <name type="synonym">Pyrenean desman</name>
    <dbReference type="NCBI Taxonomy" id="202257"/>
    <lineage>
        <taxon>Eukaryota</taxon>
        <taxon>Metazoa</taxon>
        <taxon>Chordata</taxon>
        <taxon>Craniata</taxon>
        <taxon>Vertebrata</taxon>
        <taxon>Euteleostomi</taxon>
        <taxon>Mammalia</taxon>
        <taxon>Eutheria</taxon>
        <taxon>Laurasiatheria</taxon>
        <taxon>Eulipotyphla</taxon>
        <taxon>Talpidae</taxon>
        <taxon>Galemys</taxon>
    </lineage>
</organism>
<dbReference type="PANTHER" id="PTHR11524:SF12">
    <property type="entry name" value="LARGE RIBOSOMAL SUBUNIT PROTEIN UL30"/>
    <property type="match status" value="1"/>
</dbReference>
<evidence type="ECO:0000256" key="1">
    <source>
        <dbReference type="ARBA" id="ARBA00007594"/>
    </source>
</evidence>